<evidence type="ECO:0000313" key="2">
    <source>
        <dbReference type="RefSeq" id="XP_027352694.1"/>
    </source>
</evidence>
<sequence>MFQTLDNRQSGFCLTAAMDGIDEWKDPAEVALDGGRGMFCLLPLAKALVQKASQSINLVAISVIKASEKPQLFSNQMLQSAIDDGVQSFMTSLKNVGSKGFILNKNSQSQVSNSSSHLHIESNE</sequence>
<dbReference type="AlphaFoldDB" id="A0A8B8LD70"/>
<name>A0A8B8LD70_ABRPR</name>
<dbReference type="Proteomes" id="UP000694853">
    <property type="component" value="Unplaced"/>
</dbReference>
<dbReference type="KEGG" id="aprc:113863340"/>
<accession>A0A8B8LD70</accession>
<reference evidence="1" key="1">
    <citation type="journal article" date="2019" name="Toxins">
        <title>Detection of Abrin-Like and Prepropulchellin-Like Toxin Genes and Transcripts Using Whole Genome Sequencing and Full-Length Transcript Sequencing of Abrus precatorius.</title>
        <authorList>
            <person name="Hovde B.T."/>
            <person name="Daligault H.E."/>
            <person name="Hanschen E.R."/>
            <person name="Kunde Y.A."/>
            <person name="Johnson M.B."/>
            <person name="Starkenburg S.R."/>
            <person name="Johnson S.L."/>
        </authorList>
    </citation>
    <scope>NUCLEOTIDE SEQUENCE [LARGE SCALE GENOMIC DNA]</scope>
</reference>
<reference evidence="2" key="2">
    <citation type="submission" date="2025-08" db="UniProtKB">
        <authorList>
            <consortium name="RefSeq"/>
        </authorList>
    </citation>
    <scope>IDENTIFICATION</scope>
    <source>
        <tissue evidence="2">Young leaves</tissue>
    </source>
</reference>
<dbReference type="PANTHER" id="PTHR48204:SF1">
    <property type="entry name" value="OS07G0265100 PROTEIN"/>
    <property type="match status" value="1"/>
</dbReference>
<proteinExistence type="predicted"/>
<evidence type="ECO:0000313" key="1">
    <source>
        <dbReference type="Proteomes" id="UP000694853"/>
    </source>
</evidence>
<dbReference type="OrthoDB" id="1891930at2759"/>
<keyword evidence="1" id="KW-1185">Reference proteome</keyword>
<dbReference type="RefSeq" id="XP_027352694.1">
    <property type="nucleotide sequence ID" value="XM_027496893.1"/>
</dbReference>
<dbReference type="GeneID" id="113863340"/>
<dbReference type="PANTHER" id="PTHR48204">
    <property type="entry name" value="OS07G0265100 PROTEIN"/>
    <property type="match status" value="1"/>
</dbReference>
<protein>
    <submittedName>
        <fullName evidence="2">Uncharacterized protein LOC113863340</fullName>
    </submittedName>
</protein>
<organism evidence="1 2">
    <name type="scientific">Abrus precatorius</name>
    <name type="common">Indian licorice</name>
    <name type="synonym">Glycine abrus</name>
    <dbReference type="NCBI Taxonomy" id="3816"/>
    <lineage>
        <taxon>Eukaryota</taxon>
        <taxon>Viridiplantae</taxon>
        <taxon>Streptophyta</taxon>
        <taxon>Embryophyta</taxon>
        <taxon>Tracheophyta</taxon>
        <taxon>Spermatophyta</taxon>
        <taxon>Magnoliopsida</taxon>
        <taxon>eudicotyledons</taxon>
        <taxon>Gunneridae</taxon>
        <taxon>Pentapetalae</taxon>
        <taxon>rosids</taxon>
        <taxon>fabids</taxon>
        <taxon>Fabales</taxon>
        <taxon>Fabaceae</taxon>
        <taxon>Papilionoideae</taxon>
        <taxon>50 kb inversion clade</taxon>
        <taxon>NPAAA clade</taxon>
        <taxon>indigoferoid/millettioid clade</taxon>
        <taxon>Abreae</taxon>
        <taxon>Abrus</taxon>
    </lineage>
</organism>
<gene>
    <name evidence="2" type="primary">LOC113863340</name>
</gene>